<sequence length="131" mass="14257">MTNSHLKEADPPAVAPSKPPPRFTCTWCRGGVDAIWVHVSGELDREGAPKLARTLHDARLNARMVVLDLRDLTEIDRSGVRTIVDASAAARADHRRQVVVRGPAAVDRAFERLDAAHRLDLIDIVAPTAVG</sequence>
<dbReference type="InterPro" id="IPR058548">
    <property type="entry name" value="MlaB-like_STAS"/>
</dbReference>
<dbReference type="EMBL" id="JAWSTH010000161">
    <property type="protein sequence ID" value="MDW5598654.1"/>
    <property type="molecule type" value="Genomic_DNA"/>
</dbReference>
<reference evidence="4" key="1">
    <citation type="submission" date="2023-07" db="EMBL/GenBank/DDBJ databases">
        <title>Conexibacter stalactiti sp. nov., isolated from stalactites in a lava cave and emended description of the genus Conexibacter.</title>
        <authorList>
            <person name="Lee S.D."/>
        </authorList>
    </citation>
    <scope>NUCLEOTIDE SEQUENCE [LARGE SCALE GENOMIC DNA]</scope>
    <source>
        <strain evidence="4">KCTC 39840</strain>
    </source>
</reference>
<dbReference type="PROSITE" id="PS50801">
    <property type="entry name" value="STAS"/>
    <property type="match status" value="1"/>
</dbReference>
<comment type="caution">
    <text evidence="3">The sequence shown here is derived from an EMBL/GenBank/DDBJ whole genome shotgun (WGS) entry which is preliminary data.</text>
</comment>
<evidence type="ECO:0000259" key="2">
    <source>
        <dbReference type="PROSITE" id="PS50801"/>
    </source>
</evidence>
<dbReference type="RefSeq" id="WP_318601196.1">
    <property type="nucleotide sequence ID" value="NZ_JAWSTH010000161.1"/>
</dbReference>
<feature type="domain" description="STAS" evidence="2">
    <location>
        <begin position="37"/>
        <end position="131"/>
    </location>
</feature>
<organism evidence="3 4">
    <name type="scientific">Conexibacter stalactiti</name>
    <dbReference type="NCBI Taxonomy" id="1940611"/>
    <lineage>
        <taxon>Bacteria</taxon>
        <taxon>Bacillati</taxon>
        <taxon>Actinomycetota</taxon>
        <taxon>Thermoleophilia</taxon>
        <taxon>Solirubrobacterales</taxon>
        <taxon>Conexibacteraceae</taxon>
        <taxon>Conexibacter</taxon>
    </lineage>
</organism>
<keyword evidence="4" id="KW-1185">Reference proteome</keyword>
<feature type="compositionally biased region" description="Basic and acidic residues" evidence="1">
    <location>
        <begin position="1"/>
        <end position="10"/>
    </location>
</feature>
<dbReference type="Gene3D" id="3.30.750.24">
    <property type="entry name" value="STAS domain"/>
    <property type="match status" value="1"/>
</dbReference>
<reference evidence="3 4" key="2">
    <citation type="submission" date="2023-10" db="EMBL/GenBank/DDBJ databases">
        <authorList>
            <person name="Han X.F."/>
        </authorList>
    </citation>
    <scope>NUCLEOTIDE SEQUENCE [LARGE SCALE GENOMIC DNA]</scope>
    <source>
        <strain evidence="3 4">KCTC 39840</strain>
    </source>
</reference>
<dbReference type="Proteomes" id="UP001284601">
    <property type="component" value="Unassembled WGS sequence"/>
</dbReference>
<dbReference type="InterPro" id="IPR036513">
    <property type="entry name" value="STAS_dom_sf"/>
</dbReference>
<dbReference type="CDD" id="cd07043">
    <property type="entry name" value="STAS_anti-anti-sigma_factors"/>
    <property type="match status" value="1"/>
</dbReference>
<proteinExistence type="predicted"/>
<accession>A0ABU4I312</accession>
<dbReference type="Pfam" id="PF13466">
    <property type="entry name" value="STAS_2"/>
    <property type="match status" value="1"/>
</dbReference>
<name>A0ABU4I312_9ACTN</name>
<dbReference type="SUPFAM" id="SSF52091">
    <property type="entry name" value="SpoIIaa-like"/>
    <property type="match status" value="1"/>
</dbReference>
<feature type="region of interest" description="Disordered" evidence="1">
    <location>
        <begin position="1"/>
        <end position="21"/>
    </location>
</feature>
<evidence type="ECO:0000313" key="3">
    <source>
        <dbReference type="EMBL" id="MDW5598654.1"/>
    </source>
</evidence>
<protein>
    <submittedName>
        <fullName evidence="3">STAS domain-containing protein</fullName>
    </submittedName>
</protein>
<evidence type="ECO:0000256" key="1">
    <source>
        <dbReference type="SAM" id="MobiDB-lite"/>
    </source>
</evidence>
<evidence type="ECO:0000313" key="4">
    <source>
        <dbReference type="Proteomes" id="UP001284601"/>
    </source>
</evidence>
<dbReference type="InterPro" id="IPR002645">
    <property type="entry name" value="STAS_dom"/>
</dbReference>
<gene>
    <name evidence="3" type="ORF">R7226_30110</name>
</gene>